<protein>
    <submittedName>
        <fullName evidence="4">Uncharacterized protein</fullName>
    </submittedName>
</protein>
<accession>A0AAV7CW11</accession>
<feature type="region of interest" description="Disordered" evidence="3">
    <location>
        <begin position="548"/>
        <end position="597"/>
    </location>
</feature>
<dbReference type="EMBL" id="WNYA01000002">
    <property type="protein sequence ID" value="KAG8588741.1"/>
    <property type="molecule type" value="Genomic_DNA"/>
</dbReference>
<organism evidence="4 5">
    <name type="scientific">Engystomops pustulosus</name>
    <name type="common">Tungara frog</name>
    <name type="synonym">Physalaemus pustulosus</name>
    <dbReference type="NCBI Taxonomy" id="76066"/>
    <lineage>
        <taxon>Eukaryota</taxon>
        <taxon>Metazoa</taxon>
        <taxon>Chordata</taxon>
        <taxon>Craniata</taxon>
        <taxon>Vertebrata</taxon>
        <taxon>Euteleostomi</taxon>
        <taxon>Amphibia</taxon>
        <taxon>Batrachia</taxon>
        <taxon>Anura</taxon>
        <taxon>Neobatrachia</taxon>
        <taxon>Hyloidea</taxon>
        <taxon>Leptodactylidae</taxon>
        <taxon>Leiuperinae</taxon>
        <taxon>Engystomops</taxon>
    </lineage>
</organism>
<feature type="compositionally biased region" description="Basic and acidic residues" evidence="3">
    <location>
        <begin position="548"/>
        <end position="571"/>
    </location>
</feature>
<keyword evidence="2" id="KW-0040">ANK repeat</keyword>
<keyword evidence="5" id="KW-1185">Reference proteome</keyword>
<evidence type="ECO:0000313" key="4">
    <source>
        <dbReference type="EMBL" id="KAG8588741.1"/>
    </source>
</evidence>
<dbReference type="InterPro" id="IPR021939">
    <property type="entry name" value="KN_motif"/>
</dbReference>
<dbReference type="PANTHER" id="PTHR24168">
    <property type="entry name" value="KN MOTIF AND ANKYRIN REPEAT DOMAIN-CONTAINING"/>
    <property type="match status" value="1"/>
</dbReference>
<evidence type="ECO:0000256" key="1">
    <source>
        <dbReference type="ARBA" id="ARBA00022737"/>
    </source>
</evidence>
<dbReference type="GO" id="GO:0005856">
    <property type="term" value="C:cytoskeleton"/>
    <property type="evidence" value="ECO:0007669"/>
    <property type="project" value="TreeGrafter"/>
</dbReference>
<name>A0AAV7CW11_ENGPU</name>
<evidence type="ECO:0000256" key="2">
    <source>
        <dbReference type="ARBA" id="ARBA00023043"/>
    </source>
</evidence>
<sequence>MTESVHLRNNLPDLGGPFLYCNQSENEKMSYAVETPYGFQLDLDFLKYVDDIQSGQTLKKLQVSRKPRMPRRSTSSLRSLSSQTCAWVSTESLDLSEDGMSDSVFFADGRTETNSSNCKETLTLRKSNPLSSTPIFKLLPPPPPKTCPNNLRIERTLEETSRRLQQEQLNLHYVEMQDRSHQSSNLSKTRSSPNLTQTTLSVYQNKSGDIQNCTGSVKSPLNSGRSTPSANISPAHLQYIREQMAASLKRLKDLEEQIQVIPALQMKISILERENKQLTYDLEKQKNCVVKNDQTTVTECTLDEKDKISKVGVKCEQQSNVEPTGHKTSKIAELKRLTEKLSDTDRNLGGKKMVGEKLFGKLPPVKEKTRKSVAVGDDVSVEDCVFYYRSKQENKDVAVQASPETKDIGEWVIESLLGLSSEGEKEIQLLQHTVEHQKAVIYMLEDHVKAAADELEELRLAVASRQAMGLMDKDMDKDRKSPENGLKMEETEIACSCKNLSDADIPNNRGKSIEAQPSNYLNGEACQPSDTLNLTQLSEELVTVTESKDEDKELVNTESKIHTSSDEREKQLSITLDSPNIIDDADGNQQNEDVEESRRLKSLGMLVTGFTQVLAS</sequence>
<proteinExistence type="predicted"/>
<evidence type="ECO:0000256" key="3">
    <source>
        <dbReference type="SAM" id="MobiDB-lite"/>
    </source>
</evidence>
<dbReference type="InterPro" id="IPR047184">
    <property type="entry name" value="KANK1-4"/>
</dbReference>
<dbReference type="PANTHER" id="PTHR24168:SF23">
    <property type="entry name" value="KN MOTIF AND ANKYRIN REPEAT DOMAIN-CONTAINING PROTEIN 3"/>
    <property type="match status" value="1"/>
</dbReference>
<dbReference type="Proteomes" id="UP000824782">
    <property type="component" value="Unassembled WGS sequence"/>
</dbReference>
<keyword evidence="1" id="KW-0677">Repeat</keyword>
<dbReference type="GO" id="GO:0030837">
    <property type="term" value="P:negative regulation of actin filament polymerization"/>
    <property type="evidence" value="ECO:0007669"/>
    <property type="project" value="InterPro"/>
</dbReference>
<dbReference type="GO" id="GO:0005737">
    <property type="term" value="C:cytoplasm"/>
    <property type="evidence" value="ECO:0007669"/>
    <property type="project" value="TreeGrafter"/>
</dbReference>
<reference evidence="4" key="1">
    <citation type="thesis" date="2020" institute="ProQuest LLC" country="789 East Eisenhower Parkway, Ann Arbor, MI, USA">
        <title>Comparative Genomics and Chromosome Evolution.</title>
        <authorList>
            <person name="Mudd A.B."/>
        </authorList>
    </citation>
    <scope>NUCLEOTIDE SEQUENCE</scope>
    <source>
        <strain evidence="4">237g6f4</strain>
        <tissue evidence="4">Blood</tissue>
    </source>
</reference>
<dbReference type="AlphaFoldDB" id="A0AAV7CW11"/>
<evidence type="ECO:0000313" key="5">
    <source>
        <dbReference type="Proteomes" id="UP000824782"/>
    </source>
</evidence>
<comment type="caution">
    <text evidence="4">The sequence shown here is derived from an EMBL/GenBank/DDBJ whole genome shotgun (WGS) entry which is preliminary data.</text>
</comment>
<dbReference type="Pfam" id="PF12075">
    <property type="entry name" value="KN_motif"/>
    <property type="match status" value="1"/>
</dbReference>
<gene>
    <name evidence="4" type="ORF">GDO81_006082</name>
</gene>